<evidence type="ECO:0000256" key="1">
    <source>
        <dbReference type="ARBA" id="ARBA00009743"/>
    </source>
</evidence>
<dbReference type="InterPro" id="IPR013785">
    <property type="entry name" value="Aldolase_TIM"/>
</dbReference>
<feature type="chain" id="PRO_5038468144" description="Alpha-galactosidase" evidence="6">
    <location>
        <begin position="25"/>
        <end position="438"/>
    </location>
</feature>
<keyword evidence="4 5" id="KW-0326">Glycosidase</keyword>
<dbReference type="GO" id="GO:0004557">
    <property type="term" value="F:alpha-galactosidase activity"/>
    <property type="evidence" value="ECO:0007669"/>
    <property type="project" value="UniProtKB-EC"/>
</dbReference>
<dbReference type="PRINTS" id="PR00740">
    <property type="entry name" value="GLHYDRLASE27"/>
</dbReference>
<proteinExistence type="inferred from homology"/>
<dbReference type="InterPro" id="IPR017853">
    <property type="entry name" value="GH"/>
</dbReference>
<dbReference type="OrthoDB" id="9807519at2"/>
<evidence type="ECO:0000259" key="7">
    <source>
        <dbReference type="Pfam" id="PF17801"/>
    </source>
</evidence>
<dbReference type="Gene3D" id="3.20.20.70">
    <property type="entry name" value="Aldolase class I"/>
    <property type="match status" value="1"/>
</dbReference>
<reference evidence="8 9" key="1">
    <citation type="submission" date="2016-09" db="EMBL/GenBank/DDBJ databases">
        <title>genome sequence of Mycobacterium sp. 739 SCH.</title>
        <authorList>
            <person name="Greninger A.L."/>
            <person name="Qin X."/>
            <person name="Jerome K."/>
            <person name="Vora S."/>
            <person name="Quinn K."/>
        </authorList>
    </citation>
    <scope>NUCLEOTIDE SEQUENCE [LARGE SCALE GENOMIC DNA]</scope>
    <source>
        <strain evidence="8 9">SCH</strain>
    </source>
</reference>
<evidence type="ECO:0000256" key="3">
    <source>
        <dbReference type="ARBA" id="ARBA00022801"/>
    </source>
</evidence>
<dbReference type="GO" id="GO:0005975">
    <property type="term" value="P:carbohydrate metabolic process"/>
    <property type="evidence" value="ECO:0007669"/>
    <property type="project" value="InterPro"/>
</dbReference>
<keyword evidence="2 6" id="KW-0732">Signal</keyword>
<dbReference type="RefSeq" id="WP_070354972.1">
    <property type="nucleotide sequence ID" value="NZ_CP043474.1"/>
</dbReference>
<dbReference type="InterPro" id="IPR013780">
    <property type="entry name" value="Glyco_hydro_b"/>
</dbReference>
<evidence type="ECO:0000256" key="2">
    <source>
        <dbReference type="ARBA" id="ARBA00022729"/>
    </source>
</evidence>
<evidence type="ECO:0000256" key="4">
    <source>
        <dbReference type="ARBA" id="ARBA00023295"/>
    </source>
</evidence>
<sequence length="438" mass="46085">MRRLAARTWAVKTWAILTSVAVTCAPGVAGCAPPPTLPAAALRPPMGWNSWNSGIVLTEDTVEQTIDAMVSSGMRDAGYRYVDLDAGWAAPTRDAEGDLRADPRRFPHGIAAVADYAHRRGLLLGIYHSPYDETCGQDPRIAGAGHEEADARAFARWGVDYLKYDWCSASADHGAQVERFTAMRDALRATGRRIFYAINPNGAGDPGAGLHDDWSGIADASRNTVDLVPTWGDEELWGRGLAGVLEAAGASIPLADGSGPAHVHDPDMLVVGLSWEGFVRAHPTMALGPPQPDLTDGEQRAHLSLWAMLAAPLLAGNDIRTMSAATRDLLTNREVIAVDQDPLGIQGHPLATDAPVWVKPLADGAVAVALVDAGDAPARLATTTAAVGLAAAGCYRVRDLWAHRDVVDPGGEGAGGAIGPFDVPPHGVVMLRVSSCPP</sequence>
<evidence type="ECO:0000313" key="8">
    <source>
        <dbReference type="EMBL" id="OFJ51830.1"/>
    </source>
</evidence>
<dbReference type="PANTHER" id="PTHR11452:SF75">
    <property type="entry name" value="ALPHA-GALACTOSIDASE MEL1"/>
    <property type="match status" value="1"/>
</dbReference>
<feature type="domain" description="Alpha galactosidase C-terminal" evidence="7">
    <location>
        <begin position="353"/>
        <end position="433"/>
    </location>
</feature>
<dbReference type="Pfam" id="PF16499">
    <property type="entry name" value="Melibiase_2"/>
    <property type="match status" value="1"/>
</dbReference>
<dbReference type="CDD" id="cd14792">
    <property type="entry name" value="GH27"/>
    <property type="match status" value="1"/>
</dbReference>
<accession>A0A1E8Q1H5</accession>
<keyword evidence="5" id="KW-1015">Disulfide bond</keyword>
<dbReference type="EC" id="3.2.1.22" evidence="5"/>
<dbReference type="Gene3D" id="2.60.40.1180">
    <property type="entry name" value="Golgi alpha-mannosidase II"/>
    <property type="match status" value="1"/>
</dbReference>
<evidence type="ECO:0000256" key="6">
    <source>
        <dbReference type="SAM" id="SignalP"/>
    </source>
</evidence>
<evidence type="ECO:0000256" key="5">
    <source>
        <dbReference type="RuleBase" id="RU361168"/>
    </source>
</evidence>
<dbReference type="SUPFAM" id="SSF51445">
    <property type="entry name" value="(Trans)glycosidases"/>
    <property type="match status" value="1"/>
</dbReference>
<name>A0A1E8Q1H5_9MYCO</name>
<dbReference type="AlphaFoldDB" id="A0A1E8Q1H5"/>
<gene>
    <name evidence="8" type="ORF">BEL07_20825</name>
</gene>
<comment type="catalytic activity">
    <reaction evidence="5">
        <text>Hydrolysis of terminal, non-reducing alpha-D-galactose residues in alpha-D-galactosides, including galactose oligosaccharides, galactomannans and galactolipids.</text>
        <dbReference type="EC" id="3.2.1.22"/>
    </reaction>
</comment>
<dbReference type="Proteomes" id="UP000178953">
    <property type="component" value="Unassembled WGS sequence"/>
</dbReference>
<dbReference type="PANTHER" id="PTHR11452">
    <property type="entry name" value="ALPHA-GALACTOSIDASE/ALPHA-N-ACETYLGALACTOSAMINIDASE"/>
    <property type="match status" value="1"/>
</dbReference>
<comment type="caution">
    <text evidence="8">The sequence shown here is derived from an EMBL/GenBank/DDBJ whole genome shotgun (WGS) entry which is preliminary data.</text>
</comment>
<dbReference type="PROSITE" id="PS51257">
    <property type="entry name" value="PROKAR_LIPOPROTEIN"/>
    <property type="match status" value="1"/>
</dbReference>
<dbReference type="SUPFAM" id="SSF51011">
    <property type="entry name" value="Glycosyl hydrolase domain"/>
    <property type="match status" value="1"/>
</dbReference>
<dbReference type="Pfam" id="PF17801">
    <property type="entry name" value="Melibiase_C"/>
    <property type="match status" value="1"/>
</dbReference>
<comment type="similarity">
    <text evidence="1 5">Belongs to the glycosyl hydrolase 27 family.</text>
</comment>
<dbReference type="InterPro" id="IPR041233">
    <property type="entry name" value="Melibiase_C"/>
</dbReference>
<dbReference type="EMBL" id="MCHX01000055">
    <property type="protein sequence ID" value="OFJ51830.1"/>
    <property type="molecule type" value="Genomic_DNA"/>
</dbReference>
<organism evidence="8 9">
    <name type="scientific">Mycolicibacterium grossiae</name>
    <dbReference type="NCBI Taxonomy" id="1552759"/>
    <lineage>
        <taxon>Bacteria</taxon>
        <taxon>Bacillati</taxon>
        <taxon>Actinomycetota</taxon>
        <taxon>Actinomycetes</taxon>
        <taxon>Mycobacteriales</taxon>
        <taxon>Mycobacteriaceae</taxon>
        <taxon>Mycolicibacterium</taxon>
    </lineage>
</organism>
<protein>
    <recommendedName>
        <fullName evidence="5">Alpha-galactosidase</fullName>
        <ecNumber evidence="5">3.2.1.22</ecNumber>
    </recommendedName>
    <alternativeName>
        <fullName evidence="5">Melibiase</fullName>
    </alternativeName>
</protein>
<dbReference type="InterPro" id="IPR002241">
    <property type="entry name" value="Glyco_hydro_27"/>
</dbReference>
<feature type="signal peptide" evidence="6">
    <location>
        <begin position="1"/>
        <end position="24"/>
    </location>
</feature>
<keyword evidence="3 5" id="KW-0378">Hydrolase</keyword>
<evidence type="ECO:0000313" key="9">
    <source>
        <dbReference type="Proteomes" id="UP000178953"/>
    </source>
</evidence>
<keyword evidence="9" id="KW-1185">Reference proteome</keyword>